<dbReference type="Pfam" id="PF13466">
    <property type="entry name" value="STAS_2"/>
    <property type="match status" value="1"/>
</dbReference>
<feature type="domain" description="STAS" evidence="1">
    <location>
        <begin position="1"/>
        <end position="87"/>
    </location>
</feature>
<dbReference type="InterPro" id="IPR036513">
    <property type="entry name" value="STAS_dom_sf"/>
</dbReference>
<evidence type="ECO:0000313" key="2">
    <source>
        <dbReference type="EMBL" id="GGY08736.1"/>
    </source>
</evidence>
<accession>A0ABQ2ZCH6</accession>
<dbReference type="InterPro" id="IPR058548">
    <property type="entry name" value="MlaB-like_STAS"/>
</dbReference>
<comment type="caution">
    <text evidence="2">The sequence shown here is derived from an EMBL/GenBank/DDBJ whole genome shotgun (WGS) entry which is preliminary data.</text>
</comment>
<keyword evidence="3" id="KW-1185">Reference proteome</keyword>
<dbReference type="SUPFAM" id="SSF52091">
    <property type="entry name" value="SpoIIaa-like"/>
    <property type="match status" value="1"/>
</dbReference>
<dbReference type="Gene3D" id="3.30.750.24">
    <property type="entry name" value="STAS domain"/>
    <property type="match status" value="1"/>
</dbReference>
<dbReference type="EMBL" id="BMXS01000031">
    <property type="protein sequence ID" value="GGY08736.1"/>
    <property type="molecule type" value="Genomic_DNA"/>
</dbReference>
<proteinExistence type="predicted"/>
<reference evidence="3" key="1">
    <citation type="journal article" date="2019" name="Int. J. Syst. Evol. Microbiol.">
        <title>The Global Catalogue of Microorganisms (GCM) 10K type strain sequencing project: providing services to taxonomists for standard genome sequencing and annotation.</title>
        <authorList>
            <consortium name="The Broad Institute Genomics Platform"/>
            <consortium name="The Broad Institute Genome Sequencing Center for Infectious Disease"/>
            <person name="Wu L."/>
            <person name="Ma J."/>
        </authorList>
    </citation>
    <scope>NUCLEOTIDE SEQUENCE [LARGE SCALE GENOMIC DNA]</scope>
    <source>
        <strain evidence="3">KCTC 22228</strain>
    </source>
</reference>
<dbReference type="PROSITE" id="PS50801">
    <property type="entry name" value="STAS"/>
    <property type="match status" value="1"/>
</dbReference>
<dbReference type="Proteomes" id="UP000653056">
    <property type="component" value="Unassembled WGS sequence"/>
</dbReference>
<name>A0ABQ2ZCH6_9GAMM</name>
<protein>
    <recommendedName>
        <fullName evidence="1">STAS domain-containing protein</fullName>
    </recommendedName>
</protein>
<sequence>MTVKLEGTLGLRNVQQVCRSLEEVLESGKTVAVDVREVVEVDISVLQLLIAARVSAMQRGAELRLVTARGDAVQTAMERAGLLEAQQ</sequence>
<evidence type="ECO:0000313" key="3">
    <source>
        <dbReference type="Proteomes" id="UP000653056"/>
    </source>
</evidence>
<gene>
    <name evidence="2" type="ORF">GCM10007160_40170</name>
</gene>
<dbReference type="InterPro" id="IPR002645">
    <property type="entry name" value="STAS_dom"/>
</dbReference>
<organism evidence="2 3">
    <name type="scientific">Litchfieldella qijiaojingensis</name>
    <dbReference type="NCBI Taxonomy" id="980347"/>
    <lineage>
        <taxon>Bacteria</taxon>
        <taxon>Pseudomonadati</taxon>
        <taxon>Pseudomonadota</taxon>
        <taxon>Gammaproteobacteria</taxon>
        <taxon>Oceanospirillales</taxon>
        <taxon>Halomonadaceae</taxon>
        <taxon>Litchfieldella</taxon>
    </lineage>
</organism>
<evidence type="ECO:0000259" key="1">
    <source>
        <dbReference type="PROSITE" id="PS50801"/>
    </source>
</evidence>